<feature type="chain" id="PRO_5011705054" evidence="1">
    <location>
        <begin position="34"/>
        <end position="378"/>
    </location>
</feature>
<dbReference type="PANTHER" id="PTHR43283:SF7">
    <property type="entry name" value="BETA-LACTAMASE-RELATED DOMAIN-CONTAINING PROTEIN"/>
    <property type="match status" value="1"/>
</dbReference>
<dbReference type="OrthoDB" id="8582986at2"/>
<dbReference type="EMBL" id="FOTW01000031">
    <property type="protein sequence ID" value="SFM75434.1"/>
    <property type="molecule type" value="Genomic_DNA"/>
</dbReference>
<proteinExistence type="predicted"/>
<keyword evidence="1" id="KW-0732">Signal</keyword>
<accession>A0A1I4TFE4</accession>
<sequence length="378" mass="40486">MNRSKKLLPQRAASLAACAVLGLLLNACGGGGAGGNSSPPVPVPPNDTERWVIAPAAEVGMDGAMLGRAVSELPAPAVHGMASMLVLRHGKPVLEQYWNGYNKDTLHDLRSATKSITSLLVGIAIDQRLVASVDDPISKYLGAAYPGAPALKQNITLANVLTMSSGLACDDRDAGSPGNEDKMYPTTDWVGFFVNLPQRAAPGGEGHYCTAGVVALGRVVAEASKQSIPAFASAGLFNPLGITQARWADFDNHRQTDTGGHLQLRPRDLAKLGQLVLQRGVWEGKQVVSADWIARSTGKQALIDNGWKYGYLWWLHFEQVGGKQVTMSFAWGNGGQMIFIIPEADLVVVFTGENYNSDKADRPFDILRNYVLPAVQKL</sequence>
<dbReference type="Gene3D" id="3.40.710.10">
    <property type="entry name" value="DD-peptidase/beta-lactamase superfamily"/>
    <property type="match status" value="1"/>
</dbReference>
<dbReference type="InterPro" id="IPR001466">
    <property type="entry name" value="Beta-lactam-related"/>
</dbReference>
<gene>
    <name evidence="3" type="ORF">SAMN02982985_05181</name>
</gene>
<dbReference type="Proteomes" id="UP000199470">
    <property type="component" value="Unassembled WGS sequence"/>
</dbReference>
<keyword evidence="4" id="KW-1185">Reference proteome</keyword>
<reference evidence="3 4" key="1">
    <citation type="submission" date="2016-10" db="EMBL/GenBank/DDBJ databases">
        <authorList>
            <person name="de Groot N.N."/>
        </authorList>
    </citation>
    <scope>NUCLEOTIDE SEQUENCE [LARGE SCALE GENOMIC DNA]</scope>
    <source>
        <strain evidence="3 4">ATCC 43154</strain>
    </source>
</reference>
<feature type="domain" description="Beta-lactamase-related" evidence="2">
    <location>
        <begin position="77"/>
        <end position="350"/>
    </location>
</feature>
<dbReference type="InterPro" id="IPR050789">
    <property type="entry name" value="Diverse_Enzym_Activities"/>
</dbReference>
<organism evidence="3 4">
    <name type="scientific">Rugamonas rubra</name>
    <dbReference type="NCBI Taxonomy" id="758825"/>
    <lineage>
        <taxon>Bacteria</taxon>
        <taxon>Pseudomonadati</taxon>
        <taxon>Pseudomonadota</taxon>
        <taxon>Betaproteobacteria</taxon>
        <taxon>Burkholderiales</taxon>
        <taxon>Oxalobacteraceae</taxon>
        <taxon>Telluria group</taxon>
        <taxon>Rugamonas</taxon>
    </lineage>
</organism>
<dbReference type="RefSeq" id="WP_093390589.1">
    <property type="nucleotide sequence ID" value="NZ_FOTW01000031.1"/>
</dbReference>
<dbReference type="InterPro" id="IPR012338">
    <property type="entry name" value="Beta-lactam/transpept-like"/>
</dbReference>
<dbReference type="PANTHER" id="PTHR43283">
    <property type="entry name" value="BETA-LACTAMASE-RELATED"/>
    <property type="match status" value="1"/>
</dbReference>
<dbReference type="SUPFAM" id="SSF56601">
    <property type="entry name" value="beta-lactamase/transpeptidase-like"/>
    <property type="match status" value="1"/>
</dbReference>
<name>A0A1I4TFE4_9BURK</name>
<dbReference type="Pfam" id="PF00144">
    <property type="entry name" value="Beta-lactamase"/>
    <property type="match status" value="1"/>
</dbReference>
<dbReference type="STRING" id="758825.SAMN02982985_05181"/>
<evidence type="ECO:0000313" key="3">
    <source>
        <dbReference type="EMBL" id="SFM75434.1"/>
    </source>
</evidence>
<protein>
    <submittedName>
        <fullName evidence="3">CubicO group peptidase, beta-lactamase class C family</fullName>
    </submittedName>
</protein>
<evidence type="ECO:0000313" key="4">
    <source>
        <dbReference type="Proteomes" id="UP000199470"/>
    </source>
</evidence>
<evidence type="ECO:0000256" key="1">
    <source>
        <dbReference type="SAM" id="SignalP"/>
    </source>
</evidence>
<evidence type="ECO:0000259" key="2">
    <source>
        <dbReference type="Pfam" id="PF00144"/>
    </source>
</evidence>
<dbReference type="AlphaFoldDB" id="A0A1I4TFE4"/>
<feature type="signal peptide" evidence="1">
    <location>
        <begin position="1"/>
        <end position="33"/>
    </location>
</feature>